<dbReference type="GO" id="GO:0032267">
    <property type="term" value="F:tRNA(Ile)-lysidine synthase activity"/>
    <property type="evidence" value="ECO:0007669"/>
    <property type="project" value="UniProtKB-EC"/>
</dbReference>
<comment type="subcellular location">
    <subcellularLocation>
        <location evidence="6">Cytoplasm</location>
    </subcellularLocation>
</comment>
<feature type="domain" description="tRNA(Ile)-lysidine/2-thiocytidine synthase N-terminal" evidence="7">
    <location>
        <begin position="21"/>
        <end position="194"/>
    </location>
</feature>
<proteinExistence type="inferred from homology"/>
<dbReference type="RefSeq" id="WP_264507440.1">
    <property type="nucleotide sequence ID" value="NZ_JAPDFL010000001.1"/>
</dbReference>
<dbReference type="Pfam" id="PF01171">
    <property type="entry name" value="ATP_bind_3"/>
    <property type="match status" value="1"/>
</dbReference>
<evidence type="ECO:0000256" key="1">
    <source>
        <dbReference type="ARBA" id="ARBA00022598"/>
    </source>
</evidence>
<comment type="function">
    <text evidence="6">Ligates lysine onto the cytidine present at position 34 of the AUA codon-specific tRNA(Ile) that contains the anticodon CAU, in an ATP-dependent manner. Cytidine is converted to lysidine, thus changing the amino acid specificity of the tRNA from methionine to isoleucine.</text>
</comment>
<comment type="caution">
    <text evidence="8">The sequence shown here is derived from an EMBL/GenBank/DDBJ whole genome shotgun (WGS) entry which is preliminary data.</text>
</comment>
<dbReference type="Proteomes" id="UP001208938">
    <property type="component" value="Unassembled WGS sequence"/>
</dbReference>
<feature type="binding site" evidence="6">
    <location>
        <begin position="25"/>
        <end position="30"/>
    </location>
    <ligand>
        <name>ATP</name>
        <dbReference type="ChEBI" id="CHEBI:30616"/>
    </ligand>
</feature>
<dbReference type="InterPro" id="IPR011063">
    <property type="entry name" value="TilS/TtcA_N"/>
</dbReference>
<keyword evidence="9" id="KW-1185">Reference proteome</keyword>
<dbReference type="Gene3D" id="3.40.50.620">
    <property type="entry name" value="HUPs"/>
    <property type="match status" value="1"/>
</dbReference>
<dbReference type="PANTHER" id="PTHR43033:SF5">
    <property type="entry name" value="TRNA(ILE)-LYSIDINE SYNTHETASE"/>
    <property type="match status" value="1"/>
</dbReference>
<protein>
    <recommendedName>
        <fullName evidence="6">tRNA(Ile)-lysidine synthase</fullName>
        <ecNumber evidence="6">6.3.4.19</ecNumber>
    </recommendedName>
    <alternativeName>
        <fullName evidence="6">tRNA(Ile)-2-lysyl-cytidine synthase</fullName>
    </alternativeName>
    <alternativeName>
        <fullName evidence="6">tRNA(Ile)-lysidine synthetase</fullName>
    </alternativeName>
</protein>
<reference evidence="8 9" key="1">
    <citation type="submission" date="2022-10" db="EMBL/GenBank/DDBJ databases">
        <title>Pararhodobacter sp. nov., isolated from marine algae.</title>
        <authorList>
            <person name="Choi B.J."/>
            <person name="Kim J.M."/>
            <person name="Lee J.K."/>
            <person name="Choi D.G."/>
            <person name="Jeon C.O."/>
        </authorList>
    </citation>
    <scope>NUCLEOTIDE SEQUENCE [LARGE SCALE GENOMIC DNA]</scope>
    <source>
        <strain evidence="8 9">ZQ420</strain>
    </source>
</reference>
<gene>
    <name evidence="6 8" type="primary">tilS</name>
    <name evidence="8" type="ORF">OKW52_21020</name>
</gene>
<name>A0ABT3H4Q1_9RHOB</name>
<dbReference type="EMBL" id="JAPDFL010000001">
    <property type="protein sequence ID" value="MCW1934665.1"/>
    <property type="molecule type" value="Genomic_DNA"/>
</dbReference>
<dbReference type="InterPro" id="IPR012795">
    <property type="entry name" value="tRNA_Ile_lys_synt_N"/>
</dbReference>
<organism evidence="8 9">
    <name type="scientific">Pararhodobacter zhoushanensis</name>
    <dbReference type="NCBI Taxonomy" id="2479545"/>
    <lineage>
        <taxon>Bacteria</taxon>
        <taxon>Pseudomonadati</taxon>
        <taxon>Pseudomonadota</taxon>
        <taxon>Alphaproteobacteria</taxon>
        <taxon>Rhodobacterales</taxon>
        <taxon>Paracoccaceae</taxon>
        <taxon>Pararhodobacter</taxon>
    </lineage>
</organism>
<keyword evidence="3 6" id="KW-0547">Nucleotide-binding</keyword>
<sequence length="408" mass="42983">MTGPAPLAVMRAGCEGFARLGVAVSGGGDSVAALVLAVEALGAARVAAVTVDHGLRPEAAAEALGVAALCARLGVAHTVLRWTGPEGGNLMDEARAARLALIGGWARGRVDAVVLGHTLDDQAETVLMRLARGSGVDGLAGMAARREAEGVVWLRPLLGVTRQALRAELEARGVAWVDDPSNDNPRYQRVRARKALAALADLGIGAEGLAATAGRMRRARGALEAQTQAVLDALVDEDRGTLVIDAGLQAQEPEIRDRAMAHLLMQLSGAAYRPRLEDLQRLLAAGQGTLMGCVLIQDGGRLRLSREAQAVAGLVCPSDQVWDHRWRAEGPGPGEIRALGEAGLRQLSQQARAGLHTHWRDTGLRRETLAALPGIWREGALIAAPLAFWPGEWRLSARPVAAIVTQRA</sequence>
<dbReference type="NCBIfam" id="TIGR02432">
    <property type="entry name" value="lysidine_TilS_N"/>
    <property type="match status" value="1"/>
</dbReference>
<dbReference type="EC" id="6.3.4.19" evidence="6"/>
<evidence type="ECO:0000256" key="3">
    <source>
        <dbReference type="ARBA" id="ARBA00022741"/>
    </source>
</evidence>
<dbReference type="InterPro" id="IPR014729">
    <property type="entry name" value="Rossmann-like_a/b/a_fold"/>
</dbReference>
<evidence type="ECO:0000259" key="7">
    <source>
        <dbReference type="Pfam" id="PF01171"/>
    </source>
</evidence>
<keyword evidence="6" id="KW-0963">Cytoplasm</keyword>
<dbReference type="InterPro" id="IPR012094">
    <property type="entry name" value="tRNA_Ile_lys_synt"/>
</dbReference>
<dbReference type="SUPFAM" id="SSF52402">
    <property type="entry name" value="Adenine nucleotide alpha hydrolases-like"/>
    <property type="match status" value="1"/>
</dbReference>
<evidence type="ECO:0000256" key="6">
    <source>
        <dbReference type="HAMAP-Rule" id="MF_01161"/>
    </source>
</evidence>
<evidence type="ECO:0000256" key="4">
    <source>
        <dbReference type="ARBA" id="ARBA00022840"/>
    </source>
</evidence>
<evidence type="ECO:0000256" key="5">
    <source>
        <dbReference type="ARBA" id="ARBA00048539"/>
    </source>
</evidence>
<dbReference type="HAMAP" id="MF_01161">
    <property type="entry name" value="tRNA_Ile_lys_synt"/>
    <property type="match status" value="1"/>
</dbReference>
<dbReference type="CDD" id="cd01992">
    <property type="entry name" value="TilS_N"/>
    <property type="match status" value="1"/>
</dbReference>
<dbReference type="PANTHER" id="PTHR43033">
    <property type="entry name" value="TRNA(ILE)-LYSIDINE SYNTHASE-RELATED"/>
    <property type="match status" value="1"/>
</dbReference>
<comment type="catalytic activity">
    <reaction evidence="5 6">
        <text>cytidine(34) in tRNA(Ile2) + L-lysine + ATP = lysidine(34) in tRNA(Ile2) + AMP + diphosphate + H(+)</text>
        <dbReference type="Rhea" id="RHEA:43744"/>
        <dbReference type="Rhea" id="RHEA-COMP:10625"/>
        <dbReference type="Rhea" id="RHEA-COMP:10670"/>
        <dbReference type="ChEBI" id="CHEBI:15378"/>
        <dbReference type="ChEBI" id="CHEBI:30616"/>
        <dbReference type="ChEBI" id="CHEBI:32551"/>
        <dbReference type="ChEBI" id="CHEBI:33019"/>
        <dbReference type="ChEBI" id="CHEBI:82748"/>
        <dbReference type="ChEBI" id="CHEBI:83665"/>
        <dbReference type="ChEBI" id="CHEBI:456215"/>
        <dbReference type="EC" id="6.3.4.19"/>
    </reaction>
</comment>
<accession>A0ABT3H4Q1</accession>
<evidence type="ECO:0000313" key="9">
    <source>
        <dbReference type="Proteomes" id="UP001208938"/>
    </source>
</evidence>
<evidence type="ECO:0000256" key="2">
    <source>
        <dbReference type="ARBA" id="ARBA00022694"/>
    </source>
</evidence>
<comment type="similarity">
    <text evidence="6">Belongs to the tRNA(Ile)-lysidine synthase family.</text>
</comment>
<evidence type="ECO:0000313" key="8">
    <source>
        <dbReference type="EMBL" id="MCW1934665.1"/>
    </source>
</evidence>
<keyword evidence="2 6" id="KW-0819">tRNA processing</keyword>
<keyword evidence="4 6" id="KW-0067">ATP-binding</keyword>
<comment type="domain">
    <text evidence="6">The N-terminal region contains the highly conserved SGGXDS motif, predicted to be a P-loop motif involved in ATP binding.</text>
</comment>
<keyword evidence="1 6" id="KW-0436">Ligase</keyword>